<keyword evidence="2" id="KW-1185">Reference proteome</keyword>
<organism evidence="1 2">
    <name type="scientific">Alteracholeplasma palmae (strain ATCC 49389 / J233)</name>
    <name type="common">Acholeplasma palmae</name>
    <dbReference type="NCBI Taxonomy" id="1318466"/>
    <lineage>
        <taxon>Bacteria</taxon>
        <taxon>Bacillati</taxon>
        <taxon>Mycoplasmatota</taxon>
        <taxon>Mollicutes</taxon>
        <taxon>Acholeplasmatales</taxon>
        <taxon>Acholeplasmataceae</taxon>
        <taxon>Acholeplasma</taxon>
    </lineage>
</organism>
<protein>
    <submittedName>
        <fullName evidence="1">Uncharacterized protein</fullName>
    </submittedName>
</protein>
<dbReference type="STRING" id="1318466.BN85412700"/>
<reference evidence="1 2" key="1">
    <citation type="journal article" date="2013" name="J. Mol. Microbiol. Biotechnol.">
        <title>Analysis of the Complete Genomes of Acholeplasma brassicae , A. palmae and A. laidlawii and Their Comparison to the Obligate Parasites from ' Candidatus Phytoplasma'.</title>
        <authorList>
            <person name="Kube M."/>
            <person name="Siewert C."/>
            <person name="Migdoll A.M."/>
            <person name="Duduk B."/>
            <person name="Holz S."/>
            <person name="Rabus R."/>
            <person name="Seemuller E."/>
            <person name="Mitrovic J."/>
            <person name="Muller I."/>
            <person name="Buttner C."/>
            <person name="Reinhardt R."/>
        </authorList>
    </citation>
    <scope>NUCLEOTIDE SEQUENCE [LARGE SCALE GENOMIC DNA]</scope>
    <source>
        <strain evidence="1 2">J233</strain>
    </source>
</reference>
<dbReference type="AlphaFoldDB" id="U4KLQ9"/>
<dbReference type="Proteomes" id="UP000032740">
    <property type="component" value="Chromosome"/>
</dbReference>
<dbReference type="RefSeq" id="WP_030003730.1">
    <property type="nucleotide sequence ID" value="NC_022538.1"/>
</dbReference>
<name>U4KLQ9_ALTPJ</name>
<dbReference type="HOGENOM" id="CLU_160746_1_0_14"/>
<gene>
    <name evidence="1" type="ORF">BN85412700</name>
</gene>
<dbReference type="KEGG" id="apal:BN85412700"/>
<evidence type="ECO:0000313" key="2">
    <source>
        <dbReference type="Proteomes" id="UP000032740"/>
    </source>
</evidence>
<sequence length="86" mass="10344">MYICPVCGYPNLKEEAYDEKNIPSDEICPCCGFQFGYDDNYDLEHLSKYHTIWRDNWIKNGAEWFSRRNLKPSDWDLKDQMKNLVK</sequence>
<accession>U4KLQ9</accession>
<evidence type="ECO:0000313" key="1">
    <source>
        <dbReference type="EMBL" id="CCV64847.1"/>
    </source>
</evidence>
<proteinExistence type="predicted"/>
<dbReference type="EMBL" id="FO681347">
    <property type="protein sequence ID" value="CCV64847.1"/>
    <property type="molecule type" value="Genomic_DNA"/>
</dbReference>